<feature type="transmembrane region" description="Helical" evidence="1">
    <location>
        <begin position="16"/>
        <end position="36"/>
    </location>
</feature>
<feature type="transmembrane region" description="Helical" evidence="1">
    <location>
        <begin position="142"/>
        <end position="166"/>
    </location>
</feature>
<accession>A0ABT0J9G0</accession>
<keyword evidence="1" id="KW-0812">Transmembrane</keyword>
<protein>
    <recommendedName>
        <fullName evidence="4">ABC-2 type transport system permease protein</fullName>
    </recommendedName>
</protein>
<reference evidence="2 3" key="1">
    <citation type="submission" date="2022-02" db="EMBL/GenBank/DDBJ databases">
        <title>The car tank lid bacteriome: a reservoir of bacteria with potential in bioremediation of fuel.</title>
        <authorList>
            <person name="Vidal-Verdu A."/>
            <person name="Gomez-Martinez D."/>
            <person name="Latorre-Perez A."/>
            <person name="Pereto J."/>
            <person name="Porcar M."/>
        </authorList>
    </citation>
    <scope>NUCLEOTIDE SEQUENCE [LARGE SCALE GENOMIC DNA]</scope>
    <source>
        <strain evidence="2 3">4D.3</strain>
    </source>
</reference>
<evidence type="ECO:0000313" key="3">
    <source>
        <dbReference type="Proteomes" id="UP001651050"/>
    </source>
</evidence>
<feature type="transmembrane region" description="Helical" evidence="1">
    <location>
        <begin position="186"/>
        <end position="205"/>
    </location>
</feature>
<proteinExistence type="predicted"/>
<dbReference type="EMBL" id="JALQCY010000009">
    <property type="protein sequence ID" value="MCK9796130.1"/>
    <property type="molecule type" value="Genomic_DNA"/>
</dbReference>
<keyword evidence="1" id="KW-1133">Transmembrane helix</keyword>
<sequence length="304" mass="29551">MYRAELLKLRTTRTPWVVAAVAAAGMVLAQVLTIVLPRTLRTLEALSGSGAGVQVGVQMSPGDTSELLSDLAAATDLGSGTAQRALLDLLGNGPAGSGSSGVTALCMLLLGALAATTDFRTGGIVPTALAVPDRLRVLAGKVGATATAALAVGVVLALVTAVGLVVAVATTPGASLALGPGEALGVWARGLAVMVLLSWLGLAIGTLVRGQVAAIVVVVALALVEPMVQAAALVLTGGATTVTSWLPMTLGSLASAGQGAAQLFGATTGAGAGLGTAAALGGLVAWAAALLVAAGAVFRRRDLA</sequence>
<evidence type="ECO:0008006" key="4">
    <source>
        <dbReference type="Google" id="ProtNLM"/>
    </source>
</evidence>
<evidence type="ECO:0000313" key="2">
    <source>
        <dbReference type="EMBL" id="MCK9796130.1"/>
    </source>
</evidence>
<keyword evidence="1" id="KW-0472">Membrane</keyword>
<feature type="transmembrane region" description="Helical" evidence="1">
    <location>
        <begin position="277"/>
        <end position="298"/>
    </location>
</feature>
<dbReference type="Proteomes" id="UP001651050">
    <property type="component" value="Unassembled WGS sequence"/>
</dbReference>
<feature type="transmembrane region" description="Helical" evidence="1">
    <location>
        <begin position="212"/>
        <end position="235"/>
    </location>
</feature>
<dbReference type="RefSeq" id="WP_416345986.1">
    <property type="nucleotide sequence ID" value="NZ_JALQCY010000009.1"/>
</dbReference>
<comment type="caution">
    <text evidence="2">The sequence shown here is derived from an EMBL/GenBank/DDBJ whole genome shotgun (WGS) entry which is preliminary data.</text>
</comment>
<name>A0ABT0J9G0_9MICO</name>
<gene>
    <name evidence="2" type="ORF">M1843_20500</name>
</gene>
<evidence type="ECO:0000256" key="1">
    <source>
        <dbReference type="SAM" id="Phobius"/>
    </source>
</evidence>
<keyword evidence="3" id="KW-1185">Reference proteome</keyword>
<organism evidence="2 3">
    <name type="scientific">Isoptericola peretonis</name>
    <dbReference type="NCBI Taxonomy" id="2918523"/>
    <lineage>
        <taxon>Bacteria</taxon>
        <taxon>Bacillati</taxon>
        <taxon>Actinomycetota</taxon>
        <taxon>Actinomycetes</taxon>
        <taxon>Micrococcales</taxon>
        <taxon>Promicromonosporaceae</taxon>
        <taxon>Isoptericola</taxon>
    </lineage>
</organism>